<reference evidence="5 6" key="1">
    <citation type="submission" date="2021-02" db="EMBL/GenBank/DDBJ databases">
        <title>Plant Genome Project.</title>
        <authorList>
            <person name="Zhang R.-G."/>
        </authorList>
    </citation>
    <scope>NUCLEOTIDE SEQUENCE [LARGE SCALE GENOMIC DNA]</scope>
    <source>
        <tissue evidence="5">Leaves</tissue>
    </source>
</reference>
<dbReference type="SUPFAM" id="SSF51126">
    <property type="entry name" value="Pectin lyase-like"/>
    <property type="match status" value="1"/>
</dbReference>
<dbReference type="InterPro" id="IPR011050">
    <property type="entry name" value="Pectin_lyase_fold/virulence"/>
</dbReference>
<dbReference type="PANTHER" id="PTHR31707">
    <property type="entry name" value="PECTINESTERASE"/>
    <property type="match status" value="1"/>
</dbReference>
<evidence type="ECO:0000313" key="5">
    <source>
        <dbReference type="EMBL" id="KAH7574690.1"/>
    </source>
</evidence>
<sequence>MEREKKNVVIFGDGINNTIITFDKSHSSGVKTQESATLNVDSSHFFATDISIINSAGPKGEQAVALRTAGDYMACYRCSIEGYQDTLYVHLIIQNSIINVRLPNEGQQNVLTAQGREENNIDSAIVIHNCTIIPTPELASKFDVKTYLGRPWKKFSRTIIMESNLDGFIDREGWMKFDEKSDLSTLYYAEYNNRGEGASTYGRVKWPGYHILNNSKDVEHFTVNEFIDGSEWLSVLGVPYVGGLIG</sequence>
<feature type="domain" description="Pectinesterase catalytic" evidence="4">
    <location>
        <begin position="2"/>
        <end position="90"/>
    </location>
</feature>
<dbReference type="Gene3D" id="2.160.20.10">
    <property type="entry name" value="Single-stranded right-handed beta-helix, Pectin lyase-like"/>
    <property type="match status" value="1"/>
</dbReference>
<evidence type="ECO:0000256" key="3">
    <source>
        <dbReference type="ARBA" id="ARBA00023085"/>
    </source>
</evidence>
<accession>A0ABQ8IDN5</accession>
<protein>
    <recommendedName>
        <fullName evidence="4">Pectinesterase catalytic domain-containing protein</fullName>
    </recommendedName>
</protein>
<proteinExistence type="predicted"/>
<dbReference type="InterPro" id="IPR012334">
    <property type="entry name" value="Pectin_lyas_fold"/>
</dbReference>
<keyword evidence="2" id="KW-0378">Hydrolase</keyword>
<name>A0ABQ8IDN5_9ROSI</name>
<keyword evidence="3" id="KW-0063">Aspartyl esterase</keyword>
<evidence type="ECO:0000256" key="2">
    <source>
        <dbReference type="ARBA" id="ARBA00022801"/>
    </source>
</evidence>
<dbReference type="Proteomes" id="UP000827721">
    <property type="component" value="Unassembled WGS sequence"/>
</dbReference>
<evidence type="ECO:0000259" key="4">
    <source>
        <dbReference type="Pfam" id="PF01095"/>
    </source>
</evidence>
<dbReference type="Pfam" id="PF01095">
    <property type="entry name" value="Pectinesterase"/>
    <property type="match status" value="2"/>
</dbReference>
<keyword evidence="6" id="KW-1185">Reference proteome</keyword>
<comment type="caution">
    <text evidence="5">The sequence shown here is derived from an EMBL/GenBank/DDBJ whole genome shotgun (WGS) entry which is preliminary data.</text>
</comment>
<evidence type="ECO:0000256" key="1">
    <source>
        <dbReference type="ARBA" id="ARBA00005184"/>
    </source>
</evidence>
<dbReference type="EMBL" id="JAFEMO010000003">
    <property type="protein sequence ID" value="KAH7574690.1"/>
    <property type="molecule type" value="Genomic_DNA"/>
</dbReference>
<comment type="pathway">
    <text evidence="1">Glycan metabolism; pectin degradation; 2-dehydro-3-deoxy-D-gluconate from pectin: step 1/5.</text>
</comment>
<evidence type="ECO:0000313" key="6">
    <source>
        <dbReference type="Proteomes" id="UP000827721"/>
    </source>
</evidence>
<gene>
    <name evidence="5" type="ORF">JRO89_XS03G0331300</name>
</gene>
<dbReference type="InterPro" id="IPR000070">
    <property type="entry name" value="Pectinesterase_cat"/>
</dbReference>
<feature type="domain" description="Pectinesterase catalytic" evidence="4">
    <location>
        <begin position="92"/>
        <end position="229"/>
    </location>
</feature>
<organism evidence="5 6">
    <name type="scientific">Xanthoceras sorbifolium</name>
    <dbReference type="NCBI Taxonomy" id="99658"/>
    <lineage>
        <taxon>Eukaryota</taxon>
        <taxon>Viridiplantae</taxon>
        <taxon>Streptophyta</taxon>
        <taxon>Embryophyta</taxon>
        <taxon>Tracheophyta</taxon>
        <taxon>Spermatophyta</taxon>
        <taxon>Magnoliopsida</taxon>
        <taxon>eudicotyledons</taxon>
        <taxon>Gunneridae</taxon>
        <taxon>Pentapetalae</taxon>
        <taxon>rosids</taxon>
        <taxon>malvids</taxon>
        <taxon>Sapindales</taxon>
        <taxon>Sapindaceae</taxon>
        <taxon>Xanthoceroideae</taxon>
        <taxon>Xanthoceras</taxon>
    </lineage>
</organism>